<comment type="caution">
    <text evidence="3">The sequence shown here is derived from an EMBL/GenBank/DDBJ whole genome shotgun (WGS) entry which is preliminary data.</text>
</comment>
<name>A0ABS2GL39_9FIRM</name>
<accession>A0ABS2GL39</accession>
<comment type="function">
    <text evidence="2">One of several proteins that assist in the late maturation steps of the functional core of the 30S ribosomal subunit. Associates with free 30S ribosomal subunits (but not with 30S subunits that are part of 70S ribosomes or polysomes). Required for efficient processing of 16S rRNA. May interact with the 5'-terminal helix region of 16S rRNA.</text>
</comment>
<evidence type="ECO:0000313" key="3">
    <source>
        <dbReference type="EMBL" id="MBM6923197.1"/>
    </source>
</evidence>
<organism evidence="3 4">
    <name type="scientific">Hydrogenoanaerobacterium saccharovorans</name>
    <dbReference type="NCBI Taxonomy" id="474960"/>
    <lineage>
        <taxon>Bacteria</taxon>
        <taxon>Bacillati</taxon>
        <taxon>Bacillota</taxon>
        <taxon>Clostridia</taxon>
        <taxon>Eubacteriales</taxon>
        <taxon>Oscillospiraceae</taxon>
        <taxon>Hydrogenoanaerobacterium</taxon>
    </lineage>
</organism>
<comment type="subunit">
    <text evidence="2">Monomer. Binds 30S ribosomal subunits, but not 50S ribosomal subunits or 70S ribosomes.</text>
</comment>
<dbReference type="RefSeq" id="WP_191392700.1">
    <property type="nucleotide sequence ID" value="NZ_JACSNR010000005.1"/>
</dbReference>
<dbReference type="HAMAP" id="MF_00003">
    <property type="entry name" value="RbfA"/>
    <property type="match status" value="1"/>
</dbReference>
<dbReference type="InterPro" id="IPR015946">
    <property type="entry name" value="KH_dom-like_a/b"/>
</dbReference>
<dbReference type="Gene3D" id="3.30.300.20">
    <property type="match status" value="1"/>
</dbReference>
<dbReference type="PROSITE" id="PS01319">
    <property type="entry name" value="RBFA"/>
    <property type="match status" value="1"/>
</dbReference>
<dbReference type="PANTHER" id="PTHR33515:SF1">
    <property type="entry name" value="RIBOSOME-BINDING FACTOR A, CHLOROPLASTIC-RELATED"/>
    <property type="match status" value="1"/>
</dbReference>
<dbReference type="EMBL" id="JACSNR010000005">
    <property type="protein sequence ID" value="MBM6923197.1"/>
    <property type="molecule type" value="Genomic_DNA"/>
</dbReference>
<comment type="similarity">
    <text evidence="2">Belongs to the RbfA family.</text>
</comment>
<evidence type="ECO:0000313" key="4">
    <source>
        <dbReference type="Proteomes" id="UP000724149"/>
    </source>
</evidence>
<keyword evidence="4" id="KW-1185">Reference proteome</keyword>
<dbReference type="SUPFAM" id="SSF89919">
    <property type="entry name" value="Ribosome-binding factor A, RbfA"/>
    <property type="match status" value="1"/>
</dbReference>
<dbReference type="Proteomes" id="UP000724149">
    <property type="component" value="Unassembled WGS sequence"/>
</dbReference>
<dbReference type="InterPro" id="IPR000238">
    <property type="entry name" value="RbfA"/>
</dbReference>
<sequence>MASHRHDRLTEDIRRELTDIFRMLKDPRITGMISIVKVDLSGDQSYCKVYISSLDGLEAANRAVEGLKSAAGFIRREIGSRLKMRRTPEFHFISDDSIEYSADIARILYDLDK</sequence>
<comment type="subcellular location">
    <subcellularLocation>
        <location evidence="2">Cytoplasm</location>
    </subcellularLocation>
</comment>
<evidence type="ECO:0000256" key="2">
    <source>
        <dbReference type="HAMAP-Rule" id="MF_00003"/>
    </source>
</evidence>
<protein>
    <recommendedName>
        <fullName evidence="2">Ribosome-binding factor A</fullName>
    </recommendedName>
</protein>
<dbReference type="Pfam" id="PF02033">
    <property type="entry name" value="RBFA"/>
    <property type="match status" value="1"/>
</dbReference>
<dbReference type="InterPro" id="IPR020053">
    <property type="entry name" value="Ribosome-bd_factorA_CS"/>
</dbReference>
<reference evidence="3 4" key="1">
    <citation type="journal article" date="2021" name="Sci. Rep.">
        <title>The distribution of antibiotic resistance genes in chicken gut microbiota commensals.</title>
        <authorList>
            <person name="Juricova H."/>
            <person name="Matiasovicova J."/>
            <person name="Kubasova T."/>
            <person name="Cejkova D."/>
            <person name="Rychlik I."/>
        </authorList>
    </citation>
    <scope>NUCLEOTIDE SEQUENCE [LARGE SCALE GENOMIC DNA]</scope>
    <source>
        <strain evidence="3 4">An564</strain>
    </source>
</reference>
<gene>
    <name evidence="2 3" type="primary">rbfA</name>
    <name evidence="3" type="ORF">H9X81_05770</name>
</gene>
<proteinExistence type="inferred from homology"/>
<dbReference type="NCBIfam" id="TIGR00082">
    <property type="entry name" value="rbfA"/>
    <property type="match status" value="1"/>
</dbReference>
<evidence type="ECO:0000256" key="1">
    <source>
        <dbReference type="ARBA" id="ARBA00022517"/>
    </source>
</evidence>
<keyword evidence="2" id="KW-0963">Cytoplasm</keyword>
<keyword evidence="1 2" id="KW-0690">Ribosome biogenesis</keyword>
<dbReference type="InterPro" id="IPR023799">
    <property type="entry name" value="RbfA_dom_sf"/>
</dbReference>
<dbReference type="PANTHER" id="PTHR33515">
    <property type="entry name" value="RIBOSOME-BINDING FACTOR A, CHLOROPLASTIC-RELATED"/>
    <property type="match status" value="1"/>
</dbReference>